<evidence type="ECO:0000259" key="1">
    <source>
        <dbReference type="PROSITE" id="PS50887"/>
    </source>
</evidence>
<dbReference type="OrthoDB" id="9812260at2"/>
<dbReference type="InterPro" id="IPR000160">
    <property type="entry name" value="GGDEF_dom"/>
</dbReference>
<dbReference type="InterPro" id="IPR035965">
    <property type="entry name" value="PAS-like_dom_sf"/>
</dbReference>
<dbReference type="PANTHER" id="PTHR44757:SF2">
    <property type="entry name" value="BIOFILM ARCHITECTURE MAINTENANCE PROTEIN MBAA"/>
    <property type="match status" value="1"/>
</dbReference>
<dbReference type="STRING" id="631454.N177_1660"/>
<organism evidence="2 3">
    <name type="scientific">Lutibaculum baratangense AMV1</name>
    <dbReference type="NCBI Taxonomy" id="631454"/>
    <lineage>
        <taxon>Bacteria</taxon>
        <taxon>Pseudomonadati</taxon>
        <taxon>Pseudomonadota</taxon>
        <taxon>Alphaproteobacteria</taxon>
        <taxon>Hyphomicrobiales</taxon>
        <taxon>Tepidamorphaceae</taxon>
        <taxon>Lutibaculum</taxon>
    </lineage>
</organism>
<evidence type="ECO:0000313" key="2">
    <source>
        <dbReference type="EMBL" id="ESR25548.1"/>
    </source>
</evidence>
<dbReference type="CDD" id="cd01949">
    <property type="entry name" value="GGDEF"/>
    <property type="match status" value="1"/>
</dbReference>
<dbReference type="SUPFAM" id="SSF55073">
    <property type="entry name" value="Nucleotide cyclase"/>
    <property type="match status" value="1"/>
</dbReference>
<evidence type="ECO:0000313" key="3">
    <source>
        <dbReference type="Proteomes" id="UP000017819"/>
    </source>
</evidence>
<dbReference type="InterPro" id="IPR043128">
    <property type="entry name" value="Rev_trsase/Diguanyl_cyclase"/>
</dbReference>
<keyword evidence="3" id="KW-1185">Reference proteome</keyword>
<dbReference type="PANTHER" id="PTHR44757">
    <property type="entry name" value="DIGUANYLATE CYCLASE DGCP"/>
    <property type="match status" value="1"/>
</dbReference>
<dbReference type="InterPro" id="IPR052155">
    <property type="entry name" value="Biofilm_reg_signaling"/>
</dbReference>
<sequence length="365" mass="38976">MSEASPGAPAAGAGASHLGPGGIGIRLGRFVPLLGRLLLQPRDAALLRRLQAVFRGGEAGGGPRTDLAAERLRLFERASAAARIGFWECRLPDERLDWSGGTYDIFDLPHGHRVERRDALEFYTRGSLQTLQARRSDAIANGSGFVLDTELTTARGARRVMRITATVDCEGGRPIRIFGLKQEITEERLLLERTRRLAERDAMTGLSNRVRFEAELAALCDACAVSSSPGALLLVDLDGFKEINDTYGHAAGDDCLVEAARRLERVSRGMGSVARIGGDEFAVIVPPEGAVGAEELAARIVVAMAEPVRRGQSELAFGASVGVALAEACTSEELFARADAALYAAKGAGRGTFRTSRASPPWPPQ</sequence>
<dbReference type="InterPro" id="IPR029787">
    <property type="entry name" value="Nucleotide_cyclase"/>
</dbReference>
<dbReference type="RefSeq" id="WP_023431802.1">
    <property type="nucleotide sequence ID" value="NZ_AWXZ01000019.1"/>
</dbReference>
<feature type="domain" description="GGDEF" evidence="1">
    <location>
        <begin position="228"/>
        <end position="358"/>
    </location>
</feature>
<reference evidence="2 3" key="1">
    <citation type="journal article" date="2014" name="Genome Announc.">
        <title>Draft Genome Sequence of Lutibaculum baratangense Strain AMV1T, Isolated from a Mud Volcano in Andamans, India.</title>
        <authorList>
            <person name="Singh A."/>
            <person name="Sreenivas A."/>
            <person name="Sathyanarayana Reddy G."/>
            <person name="Pinnaka A.K."/>
            <person name="Shivaji S."/>
        </authorList>
    </citation>
    <scope>NUCLEOTIDE SEQUENCE [LARGE SCALE GENOMIC DNA]</scope>
    <source>
        <strain evidence="2 3">AMV1</strain>
    </source>
</reference>
<dbReference type="Gene3D" id="3.30.450.20">
    <property type="entry name" value="PAS domain"/>
    <property type="match status" value="1"/>
</dbReference>
<accession>V4THP0</accession>
<comment type="caution">
    <text evidence="2">The sequence shown here is derived from an EMBL/GenBank/DDBJ whole genome shotgun (WGS) entry which is preliminary data.</text>
</comment>
<dbReference type="Pfam" id="PF00990">
    <property type="entry name" value="GGDEF"/>
    <property type="match status" value="1"/>
</dbReference>
<protein>
    <submittedName>
        <fullName evidence="2">Diguanylate cyclase (GGDEF domain)</fullName>
    </submittedName>
</protein>
<dbReference type="SMART" id="SM00267">
    <property type="entry name" value="GGDEF"/>
    <property type="match status" value="1"/>
</dbReference>
<proteinExistence type="predicted"/>
<dbReference type="SUPFAM" id="SSF55785">
    <property type="entry name" value="PYP-like sensor domain (PAS domain)"/>
    <property type="match status" value="1"/>
</dbReference>
<name>V4THP0_9HYPH</name>
<dbReference type="Gene3D" id="3.30.70.270">
    <property type="match status" value="1"/>
</dbReference>
<dbReference type="Proteomes" id="UP000017819">
    <property type="component" value="Unassembled WGS sequence"/>
</dbReference>
<dbReference type="AlphaFoldDB" id="V4THP0"/>
<gene>
    <name evidence="2" type="ORF">N177_1660</name>
</gene>
<dbReference type="PROSITE" id="PS50887">
    <property type="entry name" value="GGDEF"/>
    <property type="match status" value="1"/>
</dbReference>
<dbReference type="eggNOG" id="COG2199">
    <property type="taxonomic scope" value="Bacteria"/>
</dbReference>
<dbReference type="NCBIfam" id="TIGR00254">
    <property type="entry name" value="GGDEF"/>
    <property type="match status" value="1"/>
</dbReference>
<dbReference type="EMBL" id="AWXZ01000019">
    <property type="protein sequence ID" value="ESR25548.1"/>
    <property type="molecule type" value="Genomic_DNA"/>
</dbReference>